<dbReference type="OrthoDB" id="205962at2157"/>
<accession>A0A830EWP4</accession>
<dbReference type="AlphaFoldDB" id="A0A830EWP4"/>
<reference evidence="2" key="1">
    <citation type="journal article" date="2014" name="Int. J. Syst. Evol. Microbiol.">
        <title>Complete genome sequence of Corynebacterium casei LMG S-19264T (=DSM 44701T), isolated from a smear-ripened cheese.</title>
        <authorList>
            <consortium name="US DOE Joint Genome Institute (JGI-PGF)"/>
            <person name="Walter F."/>
            <person name="Albersmeier A."/>
            <person name="Kalinowski J."/>
            <person name="Ruckert C."/>
        </authorList>
    </citation>
    <scope>NUCLEOTIDE SEQUENCE</scope>
    <source>
        <strain evidence="2">JCM 19018</strain>
    </source>
</reference>
<evidence type="ECO:0000313" key="3">
    <source>
        <dbReference type="Proteomes" id="UP000614221"/>
    </source>
</evidence>
<name>A0A830EWP4_9EURY</name>
<gene>
    <name evidence="2" type="ORF">GCM10009067_38730</name>
</gene>
<comment type="caution">
    <text evidence="2">The sequence shown here is derived from an EMBL/GenBank/DDBJ whole genome shotgun (WGS) entry which is preliminary data.</text>
</comment>
<organism evidence="2 3">
    <name type="scientific">Haloarcula sebkhae</name>
    <dbReference type="NCBI Taxonomy" id="932660"/>
    <lineage>
        <taxon>Archaea</taxon>
        <taxon>Methanobacteriati</taxon>
        <taxon>Methanobacteriota</taxon>
        <taxon>Stenosarchaea group</taxon>
        <taxon>Halobacteria</taxon>
        <taxon>Halobacteriales</taxon>
        <taxon>Haloarculaceae</taxon>
        <taxon>Haloarcula</taxon>
    </lineage>
</organism>
<proteinExistence type="predicted"/>
<dbReference type="Pfam" id="PF25925">
    <property type="entry name" value="DUF7970"/>
    <property type="match status" value="1"/>
</dbReference>
<sequence>MGNGMKSGSGEDPFEGIESATEDNDPTGDHDDTTAQSDPIINDDPTDEDANNSGNSGVSGLPWKYSRSNAKDGREMVQFFLQEETQTAEEVAQSELESRLDENVLALDLREAAYQVALEEHLDDVADRLREWGYDAE</sequence>
<dbReference type="Proteomes" id="UP000614221">
    <property type="component" value="Unassembled WGS sequence"/>
</dbReference>
<protein>
    <submittedName>
        <fullName evidence="2">Uncharacterized protein</fullName>
    </submittedName>
</protein>
<reference evidence="2" key="2">
    <citation type="submission" date="2020-09" db="EMBL/GenBank/DDBJ databases">
        <authorList>
            <person name="Sun Q."/>
            <person name="Ohkuma M."/>
        </authorList>
    </citation>
    <scope>NUCLEOTIDE SEQUENCE</scope>
    <source>
        <strain evidence="2">JCM 19018</strain>
    </source>
</reference>
<dbReference type="InterPro" id="IPR058276">
    <property type="entry name" value="DUF7970"/>
</dbReference>
<feature type="compositionally biased region" description="Acidic residues" evidence="1">
    <location>
        <begin position="12"/>
        <end position="26"/>
    </location>
</feature>
<dbReference type="RefSeq" id="WP_188853970.1">
    <property type="nucleotide sequence ID" value="NZ_BMPD01000010.1"/>
</dbReference>
<dbReference type="EMBL" id="BMPD01000010">
    <property type="protein sequence ID" value="GGK82756.1"/>
    <property type="molecule type" value="Genomic_DNA"/>
</dbReference>
<evidence type="ECO:0000256" key="1">
    <source>
        <dbReference type="SAM" id="MobiDB-lite"/>
    </source>
</evidence>
<feature type="region of interest" description="Disordered" evidence="1">
    <location>
        <begin position="1"/>
        <end position="67"/>
    </location>
</feature>
<evidence type="ECO:0000313" key="2">
    <source>
        <dbReference type="EMBL" id="GGK82756.1"/>
    </source>
</evidence>